<organism evidence="1 2">
    <name type="scientific">Massilia forsythiae</name>
    <dbReference type="NCBI Taxonomy" id="2728020"/>
    <lineage>
        <taxon>Bacteria</taxon>
        <taxon>Pseudomonadati</taxon>
        <taxon>Pseudomonadota</taxon>
        <taxon>Betaproteobacteria</taxon>
        <taxon>Burkholderiales</taxon>
        <taxon>Oxalobacteraceae</taxon>
        <taxon>Telluria group</taxon>
        <taxon>Massilia</taxon>
    </lineage>
</organism>
<evidence type="ECO:0000313" key="2">
    <source>
        <dbReference type="Proteomes" id="UP000502415"/>
    </source>
</evidence>
<dbReference type="InterPro" id="IPR045665">
    <property type="entry name" value="DUF6386"/>
</dbReference>
<accession>A0A7Z2W1V0</accession>
<dbReference type="AlphaFoldDB" id="A0A7Z2W1V0"/>
<keyword evidence="2" id="KW-1185">Reference proteome</keyword>
<reference evidence="1 2" key="1">
    <citation type="submission" date="2020-04" db="EMBL/GenBank/DDBJ databases">
        <title>Genome sequencing of novel species.</title>
        <authorList>
            <person name="Heo J."/>
            <person name="Kim S.-J."/>
            <person name="Kim J.-S."/>
            <person name="Hong S.-B."/>
            <person name="Kwon S.-W."/>
        </authorList>
    </citation>
    <scope>NUCLEOTIDE SEQUENCE [LARGE SCALE GENOMIC DNA]</scope>
    <source>
        <strain evidence="1 2">GN2-R2</strain>
    </source>
</reference>
<dbReference type="Pfam" id="PF19923">
    <property type="entry name" value="DUF6386"/>
    <property type="match status" value="1"/>
</dbReference>
<proteinExistence type="predicted"/>
<name>A0A7Z2W1V0_9BURK</name>
<sequence>MCVFDIASLKHRLEDDADWWSIPDAELAEVNRGNVAFLNLGSDGKYSFTFAEEVQCPQVEVNLRVPSGRLFAGAAEEVTAEAFEPEAARGGMFIDIQPGEYTLRVSRDGNEISLSLHLAHGSNRNEFDSLIRI</sequence>
<dbReference type="EMBL" id="CP051685">
    <property type="protein sequence ID" value="QJE03512.1"/>
    <property type="molecule type" value="Genomic_DNA"/>
</dbReference>
<protein>
    <submittedName>
        <fullName evidence="1">Uncharacterized protein</fullName>
    </submittedName>
</protein>
<gene>
    <name evidence="1" type="ORF">HH212_21035</name>
</gene>
<dbReference type="Proteomes" id="UP000502415">
    <property type="component" value="Chromosome"/>
</dbReference>
<dbReference type="KEGG" id="mfy:HH212_21035"/>
<evidence type="ECO:0000313" key="1">
    <source>
        <dbReference type="EMBL" id="QJE03512.1"/>
    </source>
</evidence>